<keyword evidence="2" id="KW-1185">Reference proteome</keyword>
<sequence length="252" mass="26015">MTSLGDTAGSLAGSLGRAALLAAAAAEATSARLQERGAPTAAEITAALRRHDGSAPPGPHIASAMTLARRLSGSAGTVDVDALTAGLQTAGPVARAAVHVADGTIADGSVGPAAWIWPVGLLTALPLEEVAALAGEIAVRCTTVALSQDTAVAHAVATALAARRMDIEPDVFVDAVAAHTVTPPLREAMRVTKMLLRARAEPEFVAAQFPTRGRSPRRCLASALTAFCCIRAIRWRRSARAWPKRVPSATWR</sequence>
<organism evidence="1 2">
    <name type="scientific">Micromonospora parastrephiae</name>
    <dbReference type="NCBI Taxonomy" id="2806101"/>
    <lineage>
        <taxon>Bacteria</taxon>
        <taxon>Bacillati</taxon>
        <taxon>Actinomycetota</taxon>
        <taxon>Actinomycetes</taxon>
        <taxon>Micromonosporales</taxon>
        <taxon>Micromonosporaceae</taxon>
        <taxon>Micromonospora</taxon>
    </lineage>
</organism>
<gene>
    <name evidence="1" type="ORF">JNW91_02660</name>
</gene>
<dbReference type="EMBL" id="JAEVHM010000005">
    <property type="protein sequence ID" value="MBM0230874.1"/>
    <property type="molecule type" value="Genomic_DNA"/>
</dbReference>
<dbReference type="RefSeq" id="WP_203173356.1">
    <property type="nucleotide sequence ID" value="NZ_JAEVHM010000005.1"/>
</dbReference>
<name>A0ABS1XNU9_9ACTN</name>
<comment type="caution">
    <text evidence="1">The sequence shown here is derived from an EMBL/GenBank/DDBJ whole genome shotgun (WGS) entry which is preliminary data.</text>
</comment>
<evidence type="ECO:0000313" key="2">
    <source>
        <dbReference type="Proteomes" id="UP000601027"/>
    </source>
</evidence>
<accession>A0ABS1XNU9</accession>
<protein>
    <recommendedName>
        <fullName evidence="3">DUF222 domain-containing protein</fullName>
    </recommendedName>
</protein>
<dbReference type="Proteomes" id="UP000601027">
    <property type="component" value="Unassembled WGS sequence"/>
</dbReference>
<reference evidence="1 2" key="1">
    <citation type="submission" date="2021-01" db="EMBL/GenBank/DDBJ databases">
        <title>Draft genome sequence of Micromonospora sp. strain STR1_7.</title>
        <authorList>
            <person name="Karlyshev A."/>
            <person name="Jawad R."/>
        </authorList>
    </citation>
    <scope>NUCLEOTIDE SEQUENCE [LARGE SCALE GENOMIC DNA]</scope>
    <source>
        <strain evidence="1 2">STR1-7</strain>
    </source>
</reference>
<evidence type="ECO:0008006" key="3">
    <source>
        <dbReference type="Google" id="ProtNLM"/>
    </source>
</evidence>
<evidence type="ECO:0000313" key="1">
    <source>
        <dbReference type="EMBL" id="MBM0230874.1"/>
    </source>
</evidence>
<proteinExistence type="predicted"/>